<gene>
    <name evidence="2" type="ORF">L596_004435</name>
</gene>
<keyword evidence="1" id="KW-0812">Transmembrane</keyword>
<keyword evidence="3" id="KW-1185">Reference proteome</keyword>
<dbReference type="AlphaFoldDB" id="A0A4U8UVT1"/>
<dbReference type="OrthoDB" id="10579857at2759"/>
<keyword evidence="1" id="KW-0472">Membrane</keyword>
<reference evidence="2 3" key="1">
    <citation type="journal article" date="2015" name="Genome Biol.">
        <title>Comparative genomics of Steinernema reveals deeply conserved gene regulatory networks.</title>
        <authorList>
            <person name="Dillman A.R."/>
            <person name="Macchietto M."/>
            <person name="Porter C.F."/>
            <person name="Rogers A."/>
            <person name="Williams B."/>
            <person name="Antoshechkin I."/>
            <person name="Lee M.M."/>
            <person name="Goodwin Z."/>
            <person name="Lu X."/>
            <person name="Lewis E.E."/>
            <person name="Goodrich-Blair H."/>
            <person name="Stock S.P."/>
            <person name="Adams B.J."/>
            <person name="Sternberg P.W."/>
            <person name="Mortazavi A."/>
        </authorList>
    </citation>
    <scope>NUCLEOTIDE SEQUENCE [LARGE SCALE GENOMIC DNA]</scope>
    <source>
        <strain evidence="2 3">ALL</strain>
    </source>
</reference>
<keyword evidence="1" id="KW-1133">Transmembrane helix</keyword>
<accession>A0A4U8UVT1</accession>
<proteinExistence type="predicted"/>
<sequence>MDSPLPFRIRHASIDSRPHGASMSDSRHQPFPSSHITDNTFIHVESDADWPDSSSAEDVPFCGRAVALFGKWRSWIRQHAILSLIVGIVVLLLLLLAAAAIVVLFTLHPVKNPTDFKAVPGPTASPPHAAPTFYFHSDEEFALPLPSNMSRIDSFEPCRRTKGTFFALGNQTLMKIKWNPETKEAYNSGCEVLNIDRKNCSKCHLFDRRNARNALDNIIYCCSGCSPFTFFCSVYGSLQLFHEEFVSGRVFLVDQKTVVFHLITETEIGRDSYRRAFQTLHKTVIDGRTHRRTIDESSPQEMDGIPKNAVFSSLAYWNSSHLNWRMRLDSARLQIYSFDEKNSTFSIWNFLPLGPGQTERNSTKLFCEAAQEKGAKNFVVAASSDHFAVARFTDSSYEQFDAFYYEPTEVVNAAIVNGVLFIGSVNGTDALVRVVRF</sequence>
<evidence type="ECO:0000256" key="1">
    <source>
        <dbReference type="SAM" id="Phobius"/>
    </source>
</evidence>
<organism evidence="2 3">
    <name type="scientific">Steinernema carpocapsae</name>
    <name type="common">Entomopathogenic nematode</name>
    <dbReference type="NCBI Taxonomy" id="34508"/>
    <lineage>
        <taxon>Eukaryota</taxon>
        <taxon>Metazoa</taxon>
        <taxon>Ecdysozoa</taxon>
        <taxon>Nematoda</taxon>
        <taxon>Chromadorea</taxon>
        <taxon>Rhabditida</taxon>
        <taxon>Tylenchina</taxon>
        <taxon>Panagrolaimomorpha</taxon>
        <taxon>Strongyloidoidea</taxon>
        <taxon>Steinernematidae</taxon>
        <taxon>Steinernema</taxon>
    </lineage>
</organism>
<evidence type="ECO:0000313" key="3">
    <source>
        <dbReference type="Proteomes" id="UP000298663"/>
    </source>
</evidence>
<feature type="transmembrane region" description="Helical" evidence="1">
    <location>
        <begin position="81"/>
        <end position="107"/>
    </location>
</feature>
<name>A0A4U8UVT1_STECR</name>
<reference evidence="2 3" key="2">
    <citation type="journal article" date="2019" name="G3 (Bethesda)">
        <title>Hybrid Assembly of the Genome of the Entomopathogenic Nematode Steinernema carpocapsae Identifies the X-Chromosome.</title>
        <authorList>
            <person name="Serra L."/>
            <person name="Macchietto M."/>
            <person name="Macias-Munoz A."/>
            <person name="McGill C.J."/>
            <person name="Rodriguez I.M."/>
            <person name="Rodriguez B."/>
            <person name="Murad R."/>
            <person name="Mortazavi A."/>
        </authorList>
    </citation>
    <scope>NUCLEOTIDE SEQUENCE [LARGE SCALE GENOMIC DNA]</scope>
    <source>
        <strain evidence="2 3">ALL</strain>
    </source>
</reference>
<evidence type="ECO:0000313" key="2">
    <source>
        <dbReference type="EMBL" id="TMS37522.1"/>
    </source>
</evidence>
<dbReference type="EMBL" id="AZBU02000001">
    <property type="protein sequence ID" value="TMS37522.1"/>
    <property type="molecule type" value="Genomic_DNA"/>
</dbReference>
<comment type="caution">
    <text evidence="2">The sequence shown here is derived from an EMBL/GenBank/DDBJ whole genome shotgun (WGS) entry which is preliminary data.</text>
</comment>
<protein>
    <submittedName>
        <fullName evidence="2">Uncharacterized protein</fullName>
    </submittedName>
</protein>
<dbReference type="Proteomes" id="UP000298663">
    <property type="component" value="Unassembled WGS sequence"/>
</dbReference>